<feature type="domain" description="Major facilitator superfamily (MFS) profile" evidence="8">
    <location>
        <begin position="1"/>
        <end position="160"/>
    </location>
</feature>
<evidence type="ECO:0000256" key="4">
    <source>
        <dbReference type="ARBA" id="ARBA00022989"/>
    </source>
</evidence>
<evidence type="ECO:0000256" key="6">
    <source>
        <dbReference type="SAM" id="MobiDB-lite"/>
    </source>
</evidence>
<dbReference type="PANTHER" id="PTHR48020">
    <property type="entry name" value="PROTON MYO-INOSITOL COTRANSPORTER"/>
    <property type="match status" value="1"/>
</dbReference>
<feature type="transmembrane region" description="Helical" evidence="7">
    <location>
        <begin position="106"/>
        <end position="125"/>
    </location>
</feature>
<evidence type="ECO:0000259" key="8">
    <source>
        <dbReference type="PROSITE" id="PS50850"/>
    </source>
</evidence>
<dbReference type="Proteomes" id="UP001620645">
    <property type="component" value="Unassembled WGS sequence"/>
</dbReference>
<keyword evidence="10" id="KW-1185">Reference proteome</keyword>
<evidence type="ECO:0000313" key="10">
    <source>
        <dbReference type="Proteomes" id="UP001620645"/>
    </source>
</evidence>
<dbReference type="GO" id="GO:0016020">
    <property type="term" value="C:membrane"/>
    <property type="evidence" value="ECO:0007669"/>
    <property type="project" value="UniProtKB-SubCell"/>
</dbReference>
<accession>A0ABD2IXE0</accession>
<dbReference type="EMBL" id="JBICCN010000317">
    <property type="protein sequence ID" value="KAL3077988.1"/>
    <property type="molecule type" value="Genomic_DNA"/>
</dbReference>
<keyword evidence="2" id="KW-0813">Transport</keyword>
<protein>
    <recommendedName>
        <fullName evidence="8">Major facilitator superfamily (MFS) profile domain-containing protein</fullName>
    </recommendedName>
</protein>
<dbReference type="InterPro" id="IPR050814">
    <property type="entry name" value="Myo-inositol_Transporter"/>
</dbReference>
<evidence type="ECO:0000256" key="1">
    <source>
        <dbReference type="ARBA" id="ARBA00004141"/>
    </source>
</evidence>
<feature type="compositionally biased region" description="Basic residues" evidence="6">
    <location>
        <begin position="180"/>
        <end position="191"/>
    </location>
</feature>
<organism evidence="9 10">
    <name type="scientific">Heterodera schachtii</name>
    <name type="common">Sugarbeet cyst nematode worm</name>
    <name type="synonym">Tylenchus schachtii</name>
    <dbReference type="NCBI Taxonomy" id="97005"/>
    <lineage>
        <taxon>Eukaryota</taxon>
        <taxon>Metazoa</taxon>
        <taxon>Ecdysozoa</taxon>
        <taxon>Nematoda</taxon>
        <taxon>Chromadorea</taxon>
        <taxon>Rhabditida</taxon>
        <taxon>Tylenchina</taxon>
        <taxon>Tylenchomorpha</taxon>
        <taxon>Tylenchoidea</taxon>
        <taxon>Heteroderidae</taxon>
        <taxon>Heteroderinae</taxon>
        <taxon>Heterodera</taxon>
    </lineage>
</organism>
<feature type="transmembrane region" description="Helical" evidence="7">
    <location>
        <begin position="131"/>
        <end position="156"/>
    </location>
</feature>
<name>A0ABD2IXE0_HETSC</name>
<evidence type="ECO:0000256" key="7">
    <source>
        <dbReference type="SAM" id="Phobius"/>
    </source>
</evidence>
<proteinExistence type="predicted"/>
<dbReference type="Gene3D" id="1.20.1250.20">
    <property type="entry name" value="MFS general substrate transporter like domains"/>
    <property type="match status" value="1"/>
</dbReference>
<dbReference type="PANTHER" id="PTHR48020:SF12">
    <property type="entry name" value="PROTON MYO-INOSITOL COTRANSPORTER"/>
    <property type="match status" value="1"/>
</dbReference>
<feature type="transmembrane region" description="Helical" evidence="7">
    <location>
        <begin position="69"/>
        <end position="94"/>
    </location>
</feature>
<dbReference type="InterPro" id="IPR005828">
    <property type="entry name" value="MFS_sugar_transport-like"/>
</dbReference>
<dbReference type="PROSITE" id="PS50850">
    <property type="entry name" value="MFS"/>
    <property type="match status" value="1"/>
</dbReference>
<keyword evidence="5 7" id="KW-0472">Membrane</keyword>
<evidence type="ECO:0000256" key="2">
    <source>
        <dbReference type="ARBA" id="ARBA00022448"/>
    </source>
</evidence>
<dbReference type="SUPFAM" id="SSF103473">
    <property type="entry name" value="MFS general substrate transporter"/>
    <property type="match status" value="1"/>
</dbReference>
<evidence type="ECO:0000256" key="5">
    <source>
        <dbReference type="ARBA" id="ARBA00023136"/>
    </source>
</evidence>
<keyword evidence="4 7" id="KW-1133">Transmembrane helix</keyword>
<sequence>MSPSGSSPIANYLLLSQGRFCGVDDIRPLADRPLQSSSDSAGGLGRLIAVPFAGRSHFLAMPSGNAKGAMVLLLLLLFCTFMQSAITSVTMFILAEIFPLRVRGITMGLCIAIIWVTKFAYGLLLPLAMDFLGISATFLLLLFFTALSTIFVWLFLPETREKTLEEMEKQFRAEDWTALKRKGRKRSKQTRKTTEDGESGERSKETRKTTEDGERS</sequence>
<dbReference type="InterPro" id="IPR036259">
    <property type="entry name" value="MFS_trans_sf"/>
</dbReference>
<feature type="region of interest" description="Disordered" evidence="6">
    <location>
        <begin position="180"/>
        <end position="216"/>
    </location>
</feature>
<gene>
    <name evidence="9" type="ORF">niasHS_012930</name>
</gene>
<feature type="compositionally biased region" description="Basic and acidic residues" evidence="6">
    <location>
        <begin position="192"/>
        <end position="216"/>
    </location>
</feature>
<dbReference type="Pfam" id="PF00083">
    <property type="entry name" value="Sugar_tr"/>
    <property type="match status" value="1"/>
</dbReference>
<dbReference type="AlphaFoldDB" id="A0ABD2IXE0"/>
<keyword evidence="3 7" id="KW-0812">Transmembrane</keyword>
<evidence type="ECO:0000256" key="3">
    <source>
        <dbReference type="ARBA" id="ARBA00022692"/>
    </source>
</evidence>
<evidence type="ECO:0000313" key="9">
    <source>
        <dbReference type="EMBL" id="KAL3077988.1"/>
    </source>
</evidence>
<comment type="caution">
    <text evidence="9">The sequence shown here is derived from an EMBL/GenBank/DDBJ whole genome shotgun (WGS) entry which is preliminary data.</text>
</comment>
<dbReference type="InterPro" id="IPR020846">
    <property type="entry name" value="MFS_dom"/>
</dbReference>
<comment type="subcellular location">
    <subcellularLocation>
        <location evidence="1">Membrane</location>
        <topology evidence="1">Multi-pass membrane protein</topology>
    </subcellularLocation>
</comment>
<reference evidence="9 10" key="1">
    <citation type="submission" date="2024-10" db="EMBL/GenBank/DDBJ databases">
        <authorList>
            <person name="Kim D."/>
        </authorList>
    </citation>
    <scope>NUCLEOTIDE SEQUENCE [LARGE SCALE GENOMIC DNA]</scope>
    <source>
        <strain evidence="9">Taebaek</strain>
    </source>
</reference>